<comment type="caution">
    <text evidence="1">The sequence shown here is derived from an EMBL/GenBank/DDBJ whole genome shotgun (WGS) entry which is preliminary data.</text>
</comment>
<evidence type="ECO:0000313" key="2">
    <source>
        <dbReference type="Proteomes" id="UP000094487"/>
    </source>
</evidence>
<keyword evidence="2" id="KW-1185">Reference proteome</keyword>
<dbReference type="EMBL" id="MDDS01000060">
    <property type="protein sequence ID" value="ODP36562.1"/>
    <property type="molecule type" value="Genomic_DNA"/>
</dbReference>
<organism evidence="1 2">
    <name type="scientific">Sphingomonas turrisvirgatae</name>
    <dbReference type="NCBI Taxonomy" id="1888892"/>
    <lineage>
        <taxon>Bacteria</taxon>
        <taxon>Pseudomonadati</taxon>
        <taxon>Pseudomonadota</taxon>
        <taxon>Alphaproteobacteria</taxon>
        <taxon>Sphingomonadales</taxon>
        <taxon>Sphingomonadaceae</taxon>
        <taxon>Sphingomonas</taxon>
    </lineage>
</organism>
<dbReference type="InterPro" id="IPR003615">
    <property type="entry name" value="HNH_nuc"/>
</dbReference>
<dbReference type="OrthoDB" id="7807589at2"/>
<dbReference type="CDD" id="cd00085">
    <property type="entry name" value="HNHc"/>
    <property type="match status" value="1"/>
</dbReference>
<gene>
    <name evidence="1" type="ORF">BFL28_19840</name>
</gene>
<evidence type="ECO:0000313" key="1">
    <source>
        <dbReference type="EMBL" id="ODP36562.1"/>
    </source>
</evidence>
<name>A0A1E3LS24_9SPHN</name>
<dbReference type="RefSeq" id="WP_069321662.1">
    <property type="nucleotide sequence ID" value="NZ_MDDS01000060.1"/>
</dbReference>
<reference evidence="1 2" key="1">
    <citation type="submission" date="2016-08" db="EMBL/GenBank/DDBJ databases">
        <title>Draft genome of the agarase producing Sphingomonas sp. MCT13.</title>
        <authorList>
            <person name="D'Andrea M.M."/>
            <person name="Rossolini G.M."/>
            <person name="Thaller M.C."/>
        </authorList>
    </citation>
    <scope>NUCLEOTIDE SEQUENCE [LARGE SCALE GENOMIC DNA]</scope>
    <source>
        <strain evidence="1 2">MCT13</strain>
    </source>
</reference>
<dbReference type="Proteomes" id="UP000094487">
    <property type="component" value="Unassembled WGS sequence"/>
</dbReference>
<accession>A0A1E3LS24</accession>
<dbReference type="Gene3D" id="1.10.30.50">
    <property type="match status" value="1"/>
</dbReference>
<dbReference type="STRING" id="1888892.BFL28_19840"/>
<sequence length="179" mass="19931">MMRFKSIASHLRPYRMLASRLTTINHMFAAAIAPHDPYDEAHVREAVSLLGNDPDDDLSCAYCGAPAETWDHVFATVKNSRFSGHGHRLGNLLPCCKSCNSRKGNKAWQAHLSSLPMDDVERSRRSACIERYLDTYGQIDLLAEPTPDHVRLDELRAQVLSLVAEADEVASRIRAGAQT</sequence>
<protein>
    <recommendedName>
        <fullName evidence="3">HNH domain-containing protein</fullName>
    </recommendedName>
</protein>
<dbReference type="AlphaFoldDB" id="A0A1E3LS24"/>
<proteinExistence type="predicted"/>
<evidence type="ECO:0008006" key="3">
    <source>
        <dbReference type="Google" id="ProtNLM"/>
    </source>
</evidence>